<dbReference type="InterPro" id="IPR032801">
    <property type="entry name" value="PXL2A/B/C"/>
</dbReference>
<proteinExistence type="predicted"/>
<reference evidence="1 2" key="1">
    <citation type="submission" date="2019-02" db="EMBL/GenBank/DDBJ databases">
        <title>Draft genome sequence of Arthrospira platensis NIES-3787.</title>
        <authorList>
            <person name="Yamaguchi H."/>
            <person name="Suzuki S."/>
            <person name="Kawachi M."/>
        </authorList>
    </citation>
    <scope>NUCLEOTIDE SEQUENCE [LARGE SCALE GENOMIC DNA]</scope>
    <source>
        <strain evidence="1 2">NIES-3787</strain>
    </source>
</reference>
<dbReference type="EMBL" id="BJCH01000008">
    <property type="protein sequence ID" value="GCL45400.1"/>
    <property type="molecule type" value="Genomic_DNA"/>
</dbReference>
<comment type="caution">
    <text evidence="1">The sequence shown here is derived from an EMBL/GenBank/DDBJ whole genome shotgun (WGS) entry which is preliminary data.</text>
</comment>
<evidence type="ECO:0000313" key="1">
    <source>
        <dbReference type="EMBL" id="GCL45400.1"/>
    </source>
</evidence>
<dbReference type="AlphaFoldDB" id="A0A6H9GC88"/>
<dbReference type="RefSeq" id="WP_159248499.1">
    <property type="nucleotide sequence ID" value="NZ_BJCH01000008.1"/>
</dbReference>
<protein>
    <submittedName>
        <fullName evidence="1">Uncharacterized protein</fullName>
    </submittedName>
</protein>
<accession>A0A6H9GC88</accession>
<sequence>MSSSYEIFSTIQRQRVSDGQIVPILSDCSDYKRLLILVWPQLGDFDSLEYAWWLEKEAALWQNAGITIRAIGIGDRNSGLKFSEYTKFRQDWLFVDPKAELHNLLGLYRGLSLKLPGFSPGQNAWLNLILMCAGVGSPGTLAEVLRGYLGDRKAPQLIAEEETMQARPLPPFRGSLFNLAGGQGFQRPFELATLRLRNMSQVLGNWSTYIPDSSYLTQRGGTFLFDSQGNLLYEHRDGGILGFAENMSYPLAFLQD</sequence>
<organism evidence="1 2">
    <name type="scientific">Microcystis aeruginosa NIES-3787</name>
    <dbReference type="NCBI Taxonomy" id="2517782"/>
    <lineage>
        <taxon>Bacteria</taxon>
        <taxon>Bacillati</taxon>
        <taxon>Cyanobacteriota</taxon>
        <taxon>Cyanophyceae</taxon>
        <taxon>Oscillatoriophycideae</taxon>
        <taxon>Chroococcales</taxon>
        <taxon>Microcystaceae</taxon>
        <taxon>Microcystis</taxon>
    </lineage>
</organism>
<name>A0A6H9GC88_MICAE</name>
<gene>
    <name evidence="1" type="ORF">NIES3787_10830</name>
</gene>
<dbReference type="Proteomes" id="UP000438874">
    <property type="component" value="Unassembled WGS sequence"/>
</dbReference>
<dbReference type="Pfam" id="PF13911">
    <property type="entry name" value="AhpC-TSA_2"/>
    <property type="match status" value="1"/>
</dbReference>
<evidence type="ECO:0000313" key="2">
    <source>
        <dbReference type="Proteomes" id="UP000438874"/>
    </source>
</evidence>